<feature type="domain" description="Potassium channel" evidence="3">
    <location>
        <begin position="297"/>
        <end position="354"/>
    </location>
</feature>
<feature type="region of interest" description="Disordered" evidence="1">
    <location>
        <begin position="499"/>
        <end position="529"/>
    </location>
</feature>
<dbReference type="AlphaFoldDB" id="A0ABD3G2J6"/>
<keyword evidence="2" id="KW-1133">Transmembrane helix</keyword>
<organism evidence="4 5">
    <name type="scientific">Phytophthora oleae</name>
    <dbReference type="NCBI Taxonomy" id="2107226"/>
    <lineage>
        <taxon>Eukaryota</taxon>
        <taxon>Sar</taxon>
        <taxon>Stramenopiles</taxon>
        <taxon>Oomycota</taxon>
        <taxon>Peronosporomycetes</taxon>
        <taxon>Peronosporales</taxon>
        <taxon>Peronosporaceae</taxon>
        <taxon>Phytophthora</taxon>
    </lineage>
</organism>
<evidence type="ECO:0000313" key="4">
    <source>
        <dbReference type="EMBL" id="KAL3673208.1"/>
    </source>
</evidence>
<dbReference type="PANTHER" id="PTHR10153">
    <property type="entry name" value="SMALL CONDUCTANCE CALCIUM-ACTIVATED POTASSIUM CHANNEL"/>
    <property type="match status" value="1"/>
</dbReference>
<dbReference type="Proteomes" id="UP001632037">
    <property type="component" value="Unassembled WGS sequence"/>
</dbReference>
<evidence type="ECO:0000313" key="5">
    <source>
        <dbReference type="Proteomes" id="UP001632037"/>
    </source>
</evidence>
<sequence>MNRGRMKSVSERSVRTSSNATVEASKVNDFRRQSAALEEQGDVPPVLSHDKRGWSYFVQRNAVLRTYQKRLINNNDIKVAALEFAVMFLSIAQLQWSYYSPYWREKRACAHRPGCVDTLTDGSFAVANFIRVIIAVLELVRLFLRFSQLWKTNGNKRPTIRSKVNYLLQYGLELAYTVFFPYPGLETFYPQERGDTFVLLSISVVFRTTSWGQWLYYPYPIRQKEKVASFSGNLEFSYRQFVIKKVLDDTPLSKILTFYTVLGATVAYLLHVMETIKGHCWWENDDAEIVKSEDAICYELEIADSLWMIFMAFLSIGYRDVSPRTGRGRAILAITACVAVMLDAMLFSIIIKKFTFSTMEARVHAFLYRMELHNKKDISAVMAVQSTFRYNKLYKHSLIWHQERGSNIFYRPLSDRLPNEVKKKLYASRFQKSLKQIMKYNTDGDPLNAFSKHVEVITAALGATFVDMTRLKKMYYRRVRVLEQRRQLTNVRRASSFCIASNGRPTTGKTNPKTKSGPLSDDPIPNTTDSRGVSAAWGAEMQRKCEATMLLLKRIEANAKDVQSW</sequence>
<dbReference type="Gene3D" id="1.10.287.70">
    <property type="match status" value="1"/>
</dbReference>
<dbReference type="SUPFAM" id="SSF81324">
    <property type="entry name" value="Voltage-gated potassium channels"/>
    <property type="match status" value="1"/>
</dbReference>
<protein>
    <recommendedName>
        <fullName evidence="3">Potassium channel domain-containing protein</fullName>
    </recommendedName>
</protein>
<proteinExistence type="predicted"/>
<comment type="caution">
    <text evidence="4">The sequence shown here is derived from an EMBL/GenBank/DDBJ whole genome shotgun (WGS) entry which is preliminary data.</text>
</comment>
<evidence type="ECO:0000256" key="2">
    <source>
        <dbReference type="SAM" id="Phobius"/>
    </source>
</evidence>
<keyword evidence="2" id="KW-0812">Transmembrane</keyword>
<dbReference type="EMBL" id="JBIMZQ010000002">
    <property type="protein sequence ID" value="KAL3673208.1"/>
    <property type="molecule type" value="Genomic_DNA"/>
</dbReference>
<keyword evidence="5" id="KW-1185">Reference proteome</keyword>
<reference evidence="4 5" key="1">
    <citation type="submission" date="2024-09" db="EMBL/GenBank/DDBJ databases">
        <title>Genome sequencing and assembly of Phytophthora oleae, isolate VK10A, causative agent of rot of olive drupes.</title>
        <authorList>
            <person name="Conti Taguali S."/>
            <person name="Riolo M."/>
            <person name="La Spada F."/>
            <person name="Cacciola S.O."/>
            <person name="Dionisio G."/>
        </authorList>
    </citation>
    <scope>NUCLEOTIDE SEQUENCE [LARGE SCALE GENOMIC DNA]</scope>
    <source>
        <strain evidence="4 5">VK10A</strain>
    </source>
</reference>
<feature type="region of interest" description="Disordered" evidence="1">
    <location>
        <begin position="1"/>
        <end position="26"/>
    </location>
</feature>
<feature type="transmembrane region" description="Helical" evidence="2">
    <location>
        <begin position="330"/>
        <end position="351"/>
    </location>
</feature>
<feature type="transmembrane region" description="Helical" evidence="2">
    <location>
        <begin position="79"/>
        <end position="98"/>
    </location>
</feature>
<dbReference type="InterPro" id="IPR015449">
    <property type="entry name" value="K_chnl_Ca-activ_SK"/>
</dbReference>
<feature type="compositionally biased region" description="Polar residues" evidence="1">
    <location>
        <begin position="503"/>
        <end position="514"/>
    </location>
</feature>
<feature type="transmembrane region" description="Helical" evidence="2">
    <location>
        <begin position="164"/>
        <end position="185"/>
    </location>
</feature>
<keyword evidence="2" id="KW-0472">Membrane</keyword>
<name>A0ABD3G2J6_9STRA</name>
<dbReference type="InterPro" id="IPR013099">
    <property type="entry name" value="K_chnl_dom"/>
</dbReference>
<dbReference type="Pfam" id="PF07885">
    <property type="entry name" value="Ion_trans_2"/>
    <property type="match status" value="1"/>
</dbReference>
<feature type="transmembrane region" description="Helical" evidence="2">
    <location>
        <begin position="255"/>
        <end position="273"/>
    </location>
</feature>
<accession>A0ABD3G2J6</accession>
<gene>
    <name evidence="4" type="ORF">V7S43_000931</name>
</gene>
<feature type="transmembrane region" description="Helical" evidence="2">
    <location>
        <begin position="124"/>
        <end position="144"/>
    </location>
</feature>
<evidence type="ECO:0000256" key="1">
    <source>
        <dbReference type="SAM" id="MobiDB-lite"/>
    </source>
</evidence>
<evidence type="ECO:0000259" key="3">
    <source>
        <dbReference type="Pfam" id="PF07885"/>
    </source>
</evidence>